<dbReference type="RefSeq" id="WP_095606319.1">
    <property type="nucleotide sequence ID" value="NZ_NSKE01000005.1"/>
</dbReference>
<reference evidence="4 5" key="1">
    <citation type="submission" date="2017-08" db="EMBL/GenBank/DDBJ databases">
        <title>Aliifodinibius alkalisoli sp. nov., isolated from saline alkaline soil.</title>
        <authorList>
            <person name="Liu D."/>
            <person name="Zhang G."/>
        </authorList>
    </citation>
    <scope>NUCLEOTIDE SEQUENCE [LARGE SCALE GENOMIC DNA]</scope>
    <source>
        <strain evidence="4 5">WN023</strain>
    </source>
</reference>
<accession>A0A2A2GA42</accession>
<keyword evidence="1" id="KW-0812">Transmembrane</keyword>
<dbReference type="InterPro" id="IPR037066">
    <property type="entry name" value="Plug_dom_sf"/>
</dbReference>
<organism evidence="4 5">
    <name type="scientific">Fodinibius salipaludis</name>
    <dbReference type="NCBI Taxonomy" id="2032627"/>
    <lineage>
        <taxon>Bacteria</taxon>
        <taxon>Pseudomonadati</taxon>
        <taxon>Balneolota</taxon>
        <taxon>Balneolia</taxon>
        <taxon>Balneolales</taxon>
        <taxon>Balneolaceae</taxon>
        <taxon>Fodinibius</taxon>
    </lineage>
</organism>
<feature type="signal peptide" evidence="3">
    <location>
        <begin position="1"/>
        <end position="25"/>
    </location>
</feature>
<dbReference type="OrthoDB" id="982809at2"/>
<feature type="chain" id="PRO_5013194877" description="TonB-dependent receptor plug domain-containing protein" evidence="3">
    <location>
        <begin position="26"/>
        <end position="155"/>
    </location>
</feature>
<name>A0A2A2GA42_9BACT</name>
<keyword evidence="1" id="KW-0472">Membrane</keyword>
<keyword evidence="1" id="KW-0813">Transport</keyword>
<dbReference type="PROSITE" id="PS51257">
    <property type="entry name" value="PROKAR_LIPOPROTEIN"/>
    <property type="match status" value="1"/>
</dbReference>
<dbReference type="AlphaFoldDB" id="A0A2A2GA42"/>
<evidence type="ECO:0000256" key="2">
    <source>
        <dbReference type="SAM" id="MobiDB-lite"/>
    </source>
</evidence>
<evidence type="ECO:0000313" key="5">
    <source>
        <dbReference type="Proteomes" id="UP000218831"/>
    </source>
</evidence>
<dbReference type="Gene3D" id="2.170.130.10">
    <property type="entry name" value="TonB-dependent receptor, plug domain"/>
    <property type="match status" value="1"/>
</dbReference>
<comment type="caution">
    <text evidence="4">The sequence shown here is derived from an EMBL/GenBank/DDBJ whole genome shotgun (WGS) entry which is preliminary data.</text>
</comment>
<dbReference type="Proteomes" id="UP000218831">
    <property type="component" value="Unassembled WGS sequence"/>
</dbReference>
<dbReference type="InterPro" id="IPR039426">
    <property type="entry name" value="TonB-dep_rcpt-like"/>
</dbReference>
<protein>
    <recommendedName>
        <fullName evidence="6">TonB-dependent receptor plug domain-containing protein</fullName>
    </recommendedName>
</protein>
<evidence type="ECO:0008006" key="6">
    <source>
        <dbReference type="Google" id="ProtNLM"/>
    </source>
</evidence>
<feature type="compositionally biased region" description="Low complexity" evidence="2">
    <location>
        <begin position="72"/>
        <end position="81"/>
    </location>
</feature>
<dbReference type="EMBL" id="NSKE01000005">
    <property type="protein sequence ID" value="PAU94188.1"/>
    <property type="molecule type" value="Genomic_DNA"/>
</dbReference>
<feature type="region of interest" description="Disordered" evidence="2">
    <location>
        <begin position="72"/>
        <end position="95"/>
    </location>
</feature>
<keyword evidence="3" id="KW-0732">Signal</keyword>
<keyword evidence="1" id="KW-1134">Transmembrane beta strand</keyword>
<keyword evidence="5" id="KW-1185">Reference proteome</keyword>
<proteinExistence type="inferred from homology"/>
<dbReference type="PROSITE" id="PS52016">
    <property type="entry name" value="TONB_DEPENDENT_REC_3"/>
    <property type="match status" value="1"/>
</dbReference>
<sequence length="155" mass="16525">MEIVNKGIKLIIVSLLLMMAGCATSSTSQRSTAGTDGTENMILEDHLRRINGVQINGSGDYAKVVLRPRGISGVSRGVSSSQKGDPGLKDSNQREPLFVVDGQKVGRDYPNVRDMFSEGEIKSVRLLPESEASQYGGQGGSGVIEIITKAANDDK</sequence>
<gene>
    <name evidence="4" type="ORF">CK503_08215</name>
</gene>
<evidence type="ECO:0000313" key="4">
    <source>
        <dbReference type="EMBL" id="PAU94188.1"/>
    </source>
</evidence>
<evidence type="ECO:0000256" key="1">
    <source>
        <dbReference type="PROSITE-ProRule" id="PRU01360"/>
    </source>
</evidence>
<dbReference type="GO" id="GO:0009279">
    <property type="term" value="C:cell outer membrane"/>
    <property type="evidence" value="ECO:0007669"/>
    <property type="project" value="UniProtKB-SubCell"/>
</dbReference>
<keyword evidence="1" id="KW-0998">Cell outer membrane</keyword>
<evidence type="ECO:0000256" key="3">
    <source>
        <dbReference type="SAM" id="SignalP"/>
    </source>
</evidence>
<dbReference type="SUPFAM" id="SSF56935">
    <property type="entry name" value="Porins"/>
    <property type="match status" value="1"/>
</dbReference>
<comment type="subcellular location">
    <subcellularLocation>
        <location evidence="1">Cell outer membrane</location>
        <topology evidence="1">Multi-pass membrane protein</topology>
    </subcellularLocation>
</comment>
<comment type="similarity">
    <text evidence="1">Belongs to the TonB-dependent receptor family.</text>
</comment>